<dbReference type="eggNOG" id="COG0406">
    <property type="taxonomic scope" value="Bacteria"/>
</dbReference>
<dbReference type="RefSeq" id="WP_018302802.1">
    <property type="nucleotide sequence ID" value="NZ_KB902288.1"/>
</dbReference>
<gene>
    <name evidence="1" type="ORF">Wenmar_01020</name>
</gene>
<reference evidence="1 2" key="1">
    <citation type="submission" date="2013-01" db="EMBL/GenBank/DDBJ databases">
        <authorList>
            <person name="Fiebig A."/>
            <person name="Goeker M."/>
            <person name="Klenk H.-P.P."/>
        </authorList>
    </citation>
    <scope>NUCLEOTIDE SEQUENCE [LARGE SCALE GENOMIC DNA]</scope>
    <source>
        <strain evidence="1 2">DSM 24838</strain>
    </source>
</reference>
<dbReference type="GO" id="GO:0005737">
    <property type="term" value="C:cytoplasm"/>
    <property type="evidence" value="ECO:0007669"/>
    <property type="project" value="TreeGrafter"/>
</dbReference>
<evidence type="ECO:0000313" key="2">
    <source>
        <dbReference type="Proteomes" id="UP000035100"/>
    </source>
</evidence>
<protein>
    <submittedName>
        <fullName evidence="1">Fructose-2,6-bisphosphatase</fullName>
    </submittedName>
</protein>
<organism evidence="1 2">
    <name type="scientific">Wenxinia marina DSM 24838</name>
    <dbReference type="NCBI Taxonomy" id="1123501"/>
    <lineage>
        <taxon>Bacteria</taxon>
        <taxon>Pseudomonadati</taxon>
        <taxon>Pseudomonadota</taxon>
        <taxon>Alphaproteobacteria</taxon>
        <taxon>Rhodobacterales</taxon>
        <taxon>Roseobacteraceae</taxon>
        <taxon>Wenxinia</taxon>
    </lineage>
</organism>
<dbReference type="PATRIC" id="fig|1123501.6.peg.1089"/>
<dbReference type="InterPro" id="IPR050275">
    <property type="entry name" value="PGM_Phosphatase"/>
</dbReference>
<sequence>MTRIVWVRHGPTHQRVFTGWRDVPADLSDAAALARLDAALPSGALLVSSDLARARATADALGRGRDRLPDDPRLREFDFGDWDGRHFSDIAETDPDLSRLYWEDPGAHAPPNGESWDAAAARVDAAVADLLAQAEGRDIVAVAHLGVILTRWARASGLPPSRAIGQRIEPLSLTETRLDGGRWSAGRVGHVC</sequence>
<dbReference type="SMART" id="SM00855">
    <property type="entry name" value="PGAM"/>
    <property type="match status" value="1"/>
</dbReference>
<dbReference type="InterPro" id="IPR029033">
    <property type="entry name" value="His_PPase_superfam"/>
</dbReference>
<comment type="caution">
    <text evidence="1">The sequence shown here is derived from an EMBL/GenBank/DDBJ whole genome shotgun (WGS) entry which is preliminary data.</text>
</comment>
<dbReference type="SUPFAM" id="SSF53254">
    <property type="entry name" value="Phosphoglycerate mutase-like"/>
    <property type="match status" value="1"/>
</dbReference>
<dbReference type="InterPro" id="IPR013078">
    <property type="entry name" value="His_Pase_superF_clade-1"/>
</dbReference>
<dbReference type="Gene3D" id="3.40.50.1240">
    <property type="entry name" value="Phosphoglycerate mutase-like"/>
    <property type="match status" value="1"/>
</dbReference>
<dbReference type="PANTHER" id="PTHR48100">
    <property type="entry name" value="BROAD-SPECIFICITY PHOSPHATASE YOR283W-RELATED"/>
    <property type="match status" value="1"/>
</dbReference>
<dbReference type="PANTHER" id="PTHR48100:SF1">
    <property type="entry name" value="HISTIDINE PHOSPHATASE FAMILY PROTEIN-RELATED"/>
    <property type="match status" value="1"/>
</dbReference>
<keyword evidence="2" id="KW-1185">Reference proteome</keyword>
<proteinExistence type="predicted"/>
<name>A0A0D0QE70_9RHOB</name>
<dbReference type="EMBL" id="AONG01000005">
    <property type="protein sequence ID" value="KIQ70642.1"/>
    <property type="molecule type" value="Genomic_DNA"/>
</dbReference>
<dbReference type="OrthoDB" id="8347407at2"/>
<dbReference type="Proteomes" id="UP000035100">
    <property type="component" value="Unassembled WGS sequence"/>
</dbReference>
<dbReference type="AlphaFoldDB" id="A0A0D0QE70"/>
<accession>A0A0D0QE70</accession>
<dbReference type="Pfam" id="PF00300">
    <property type="entry name" value="His_Phos_1"/>
    <property type="match status" value="1"/>
</dbReference>
<evidence type="ECO:0000313" key="1">
    <source>
        <dbReference type="EMBL" id="KIQ70642.1"/>
    </source>
</evidence>
<dbReference type="STRING" id="1123501.Wenmar_01020"/>
<dbReference type="GO" id="GO:0016791">
    <property type="term" value="F:phosphatase activity"/>
    <property type="evidence" value="ECO:0007669"/>
    <property type="project" value="TreeGrafter"/>
</dbReference>